<proteinExistence type="predicted"/>
<feature type="domain" description="IBR" evidence="6">
    <location>
        <begin position="108"/>
        <end position="159"/>
    </location>
</feature>
<dbReference type="Pfam" id="PF01485">
    <property type="entry name" value="IBR"/>
    <property type="match status" value="1"/>
</dbReference>
<protein>
    <recommendedName>
        <fullName evidence="6">IBR domain-containing protein</fullName>
    </recommendedName>
</protein>
<dbReference type="InterPro" id="IPR002867">
    <property type="entry name" value="IBR_dom"/>
</dbReference>
<keyword evidence="4" id="KW-0862">Zinc</keyword>
<evidence type="ECO:0000313" key="8">
    <source>
        <dbReference type="Proteomes" id="UP000326924"/>
    </source>
</evidence>
<evidence type="ECO:0000256" key="3">
    <source>
        <dbReference type="ARBA" id="ARBA00022786"/>
    </source>
</evidence>
<name>A0A5J5EVP7_9PEZI</name>
<reference evidence="7 8" key="1">
    <citation type="submission" date="2019-09" db="EMBL/GenBank/DDBJ databases">
        <title>Draft genome of the ectomycorrhizal ascomycete Sphaerosporella brunnea.</title>
        <authorList>
            <consortium name="DOE Joint Genome Institute"/>
            <person name="Benucci G.M."/>
            <person name="Marozzi G."/>
            <person name="Antonielli L."/>
            <person name="Sanchez S."/>
            <person name="Marco P."/>
            <person name="Wang X."/>
            <person name="Falini L.B."/>
            <person name="Barry K."/>
            <person name="Haridas S."/>
            <person name="Lipzen A."/>
            <person name="Labutti K."/>
            <person name="Grigoriev I.V."/>
            <person name="Murat C."/>
            <person name="Martin F."/>
            <person name="Albertini E."/>
            <person name="Donnini D."/>
            <person name="Bonito G."/>
        </authorList>
    </citation>
    <scope>NUCLEOTIDE SEQUENCE [LARGE SCALE GENOMIC DNA]</scope>
    <source>
        <strain evidence="7 8">Sb_GMNB300</strain>
    </source>
</reference>
<sequence length="229" mass="25163">MAFGCICFPFRRLRRCKKCQQTYHAECLRELFTSTLSSSPYHPPRCCGYFIPLSMLYTLYSDQPTPPPPAATSPTEKGAATEEISEKSASTGPKRNDALASSLAAFREVTENAVDCSKCKKWVLPQDIDEDKETAHCNPKFGGCGATTCVICNGPAHPPPSAPKGKAAKFASKPGCTKVNDDERGEVRFKRLVGREGWRQCGKCGWMLSRDTGCCEVICRCGHYETLAF</sequence>
<keyword evidence="8" id="KW-1185">Reference proteome</keyword>
<comment type="caution">
    <text evidence="7">The sequence shown here is derived from an EMBL/GenBank/DDBJ whole genome shotgun (WGS) entry which is preliminary data.</text>
</comment>
<dbReference type="GO" id="GO:0008270">
    <property type="term" value="F:zinc ion binding"/>
    <property type="evidence" value="ECO:0007669"/>
    <property type="project" value="UniProtKB-KW"/>
</dbReference>
<evidence type="ECO:0000259" key="6">
    <source>
        <dbReference type="Pfam" id="PF01485"/>
    </source>
</evidence>
<dbReference type="InParanoid" id="A0A5J5EVP7"/>
<organism evidence="7 8">
    <name type="scientific">Sphaerosporella brunnea</name>
    <dbReference type="NCBI Taxonomy" id="1250544"/>
    <lineage>
        <taxon>Eukaryota</taxon>
        <taxon>Fungi</taxon>
        <taxon>Dikarya</taxon>
        <taxon>Ascomycota</taxon>
        <taxon>Pezizomycotina</taxon>
        <taxon>Pezizomycetes</taxon>
        <taxon>Pezizales</taxon>
        <taxon>Pyronemataceae</taxon>
        <taxon>Sphaerosporella</taxon>
    </lineage>
</organism>
<dbReference type="Proteomes" id="UP000326924">
    <property type="component" value="Unassembled WGS sequence"/>
</dbReference>
<gene>
    <name evidence="7" type="ORF">FN846DRAFT_44889</name>
</gene>
<keyword evidence="1" id="KW-0479">Metal-binding</keyword>
<feature type="region of interest" description="Disordered" evidence="5">
    <location>
        <begin position="64"/>
        <end position="95"/>
    </location>
</feature>
<keyword evidence="3" id="KW-0833">Ubl conjugation pathway</keyword>
<dbReference type="AlphaFoldDB" id="A0A5J5EVP7"/>
<evidence type="ECO:0000256" key="5">
    <source>
        <dbReference type="SAM" id="MobiDB-lite"/>
    </source>
</evidence>
<dbReference type="EMBL" id="VXIS01000112">
    <property type="protein sequence ID" value="KAA8904181.1"/>
    <property type="molecule type" value="Genomic_DNA"/>
</dbReference>
<keyword evidence="2" id="KW-0863">Zinc-finger</keyword>
<evidence type="ECO:0000256" key="4">
    <source>
        <dbReference type="ARBA" id="ARBA00022833"/>
    </source>
</evidence>
<evidence type="ECO:0000256" key="2">
    <source>
        <dbReference type="ARBA" id="ARBA00022771"/>
    </source>
</evidence>
<dbReference type="OrthoDB" id="9977870at2759"/>
<evidence type="ECO:0000256" key="1">
    <source>
        <dbReference type="ARBA" id="ARBA00022723"/>
    </source>
</evidence>
<accession>A0A5J5EVP7</accession>
<evidence type="ECO:0000313" key="7">
    <source>
        <dbReference type="EMBL" id="KAA8904181.1"/>
    </source>
</evidence>